<feature type="domain" description="DDE Tnp4" evidence="9">
    <location>
        <begin position="95"/>
        <end position="249"/>
    </location>
</feature>
<gene>
    <name evidence="10" type="ORF">KUF71_011331</name>
</gene>
<dbReference type="Proteomes" id="UP001219518">
    <property type="component" value="Unassembled WGS sequence"/>
</dbReference>
<feature type="compositionally biased region" description="Acidic residues" evidence="8">
    <location>
        <begin position="259"/>
        <end position="275"/>
    </location>
</feature>
<comment type="similarity">
    <text evidence="3">Belongs to the HARBI1 family.</text>
</comment>
<dbReference type="PANTHER" id="PTHR22930:SF286">
    <property type="entry name" value="NUCLEASE HARBI1"/>
    <property type="match status" value="1"/>
</dbReference>
<name>A0AAE1I2G4_9NEOP</name>
<organism evidence="10 11">
    <name type="scientific">Frankliniella fusca</name>
    <dbReference type="NCBI Taxonomy" id="407009"/>
    <lineage>
        <taxon>Eukaryota</taxon>
        <taxon>Metazoa</taxon>
        <taxon>Ecdysozoa</taxon>
        <taxon>Arthropoda</taxon>
        <taxon>Hexapoda</taxon>
        <taxon>Insecta</taxon>
        <taxon>Pterygota</taxon>
        <taxon>Neoptera</taxon>
        <taxon>Paraneoptera</taxon>
        <taxon>Thysanoptera</taxon>
        <taxon>Terebrantia</taxon>
        <taxon>Thripoidea</taxon>
        <taxon>Thripidae</taxon>
        <taxon>Frankliniella</taxon>
    </lineage>
</organism>
<evidence type="ECO:0000313" key="10">
    <source>
        <dbReference type="EMBL" id="KAK3932003.1"/>
    </source>
</evidence>
<keyword evidence="7" id="KW-0539">Nucleus</keyword>
<protein>
    <submittedName>
        <fullName evidence="10">Nuclease</fullName>
    </submittedName>
</protein>
<dbReference type="GO" id="GO:0016787">
    <property type="term" value="F:hydrolase activity"/>
    <property type="evidence" value="ECO:0007669"/>
    <property type="project" value="UniProtKB-KW"/>
</dbReference>
<dbReference type="GO" id="GO:0004518">
    <property type="term" value="F:nuclease activity"/>
    <property type="evidence" value="ECO:0007669"/>
    <property type="project" value="UniProtKB-KW"/>
</dbReference>
<dbReference type="Pfam" id="PF13359">
    <property type="entry name" value="DDE_Tnp_4"/>
    <property type="match status" value="1"/>
</dbReference>
<feature type="region of interest" description="Disordered" evidence="8">
    <location>
        <begin position="258"/>
        <end position="319"/>
    </location>
</feature>
<evidence type="ECO:0000256" key="4">
    <source>
        <dbReference type="ARBA" id="ARBA00022722"/>
    </source>
</evidence>
<comment type="cofactor">
    <cofactor evidence="1">
        <name>a divalent metal cation</name>
        <dbReference type="ChEBI" id="CHEBI:60240"/>
    </cofactor>
</comment>
<evidence type="ECO:0000256" key="7">
    <source>
        <dbReference type="ARBA" id="ARBA00023242"/>
    </source>
</evidence>
<dbReference type="PANTHER" id="PTHR22930">
    <property type="match status" value="1"/>
</dbReference>
<accession>A0AAE1I2G4</accession>
<evidence type="ECO:0000256" key="3">
    <source>
        <dbReference type="ARBA" id="ARBA00006958"/>
    </source>
</evidence>
<proteinExistence type="inferred from homology"/>
<evidence type="ECO:0000256" key="1">
    <source>
        <dbReference type="ARBA" id="ARBA00001968"/>
    </source>
</evidence>
<feature type="compositionally biased region" description="Basic and acidic residues" evidence="8">
    <location>
        <begin position="283"/>
        <end position="299"/>
    </location>
</feature>
<comment type="subcellular location">
    <subcellularLocation>
        <location evidence="2">Nucleus</location>
    </subcellularLocation>
</comment>
<keyword evidence="6" id="KW-0378">Hydrolase</keyword>
<keyword evidence="4" id="KW-0540">Nuclease</keyword>
<evidence type="ECO:0000256" key="6">
    <source>
        <dbReference type="ARBA" id="ARBA00022801"/>
    </source>
</evidence>
<evidence type="ECO:0000313" key="11">
    <source>
        <dbReference type="Proteomes" id="UP001219518"/>
    </source>
</evidence>
<evidence type="ECO:0000259" key="9">
    <source>
        <dbReference type="Pfam" id="PF13359"/>
    </source>
</evidence>
<dbReference type="InterPro" id="IPR027806">
    <property type="entry name" value="HARBI1_dom"/>
</dbReference>
<dbReference type="EMBL" id="JAHWGI010001434">
    <property type="protein sequence ID" value="KAK3932003.1"/>
    <property type="molecule type" value="Genomic_DNA"/>
</dbReference>
<sequence length="319" mass="36490">MRAPQRSTAVPLEFKVLVALHFFGHGSDQKSVASDHAIPLSQPRVSRFVSEVVTAMNTLPFLQRHISFPETIDQRRELIQRNYKRSKFPGVLGYVDGAHMPIVAPTVHEEQYVNRHQTHSINVQITAGASMLISNIVARYPGSTNDSFVWANSAIRQKMEDLYRGGKHCWLIGDSGYPHEPWLHVPFVDPAPGTPEANFNRALHIDRSVVERTIGHLRNRFRCVCKHRVLEYAPQKAGQIINCVAVLHNQCVRAHIPLPDEEEPSDSEDENDAAEEQQNNQVPRDHLRNEARRVRDRIVARIPPVQVQPFNPRRRHRRN</sequence>
<keyword evidence="5" id="KW-0479">Metal-binding</keyword>
<evidence type="ECO:0000256" key="5">
    <source>
        <dbReference type="ARBA" id="ARBA00022723"/>
    </source>
</evidence>
<evidence type="ECO:0000256" key="8">
    <source>
        <dbReference type="SAM" id="MobiDB-lite"/>
    </source>
</evidence>
<comment type="caution">
    <text evidence="10">The sequence shown here is derived from an EMBL/GenBank/DDBJ whole genome shotgun (WGS) entry which is preliminary data.</text>
</comment>
<reference evidence="10" key="1">
    <citation type="submission" date="2021-07" db="EMBL/GenBank/DDBJ databases">
        <authorList>
            <person name="Catto M.A."/>
            <person name="Jacobson A."/>
            <person name="Kennedy G."/>
            <person name="Labadie P."/>
            <person name="Hunt B.G."/>
            <person name="Srinivasan R."/>
        </authorList>
    </citation>
    <scope>NUCLEOTIDE SEQUENCE</scope>
    <source>
        <strain evidence="10">PL_HMW_Pooled</strain>
        <tissue evidence="10">Head</tissue>
    </source>
</reference>
<reference evidence="10" key="2">
    <citation type="journal article" date="2023" name="BMC Genomics">
        <title>Pest status, molecular evolution, and epigenetic factors derived from the genome assembly of Frankliniella fusca, a thysanopteran phytovirus vector.</title>
        <authorList>
            <person name="Catto M.A."/>
            <person name="Labadie P.E."/>
            <person name="Jacobson A.L."/>
            <person name="Kennedy G.G."/>
            <person name="Srinivasan R."/>
            <person name="Hunt B.G."/>
        </authorList>
    </citation>
    <scope>NUCLEOTIDE SEQUENCE</scope>
    <source>
        <strain evidence="10">PL_HMW_Pooled</strain>
    </source>
</reference>
<keyword evidence="11" id="KW-1185">Reference proteome</keyword>
<evidence type="ECO:0000256" key="2">
    <source>
        <dbReference type="ARBA" id="ARBA00004123"/>
    </source>
</evidence>
<dbReference type="GO" id="GO:0046872">
    <property type="term" value="F:metal ion binding"/>
    <property type="evidence" value="ECO:0007669"/>
    <property type="project" value="UniProtKB-KW"/>
</dbReference>
<dbReference type="GO" id="GO:0005634">
    <property type="term" value="C:nucleus"/>
    <property type="evidence" value="ECO:0007669"/>
    <property type="project" value="UniProtKB-SubCell"/>
</dbReference>
<dbReference type="InterPro" id="IPR045249">
    <property type="entry name" value="HARBI1-like"/>
</dbReference>
<dbReference type="AlphaFoldDB" id="A0AAE1I2G4"/>